<protein>
    <submittedName>
        <fullName evidence="2">Cl150_1b</fullName>
    </submittedName>
</protein>
<feature type="region of interest" description="Disordered" evidence="1">
    <location>
        <begin position="1"/>
        <end position="69"/>
    </location>
</feature>
<dbReference type="EMBL" id="GBRH01201923">
    <property type="protein sequence ID" value="JAD95972.1"/>
    <property type="molecule type" value="Transcribed_RNA"/>
</dbReference>
<feature type="compositionally biased region" description="Low complexity" evidence="1">
    <location>
        <begin position="23"/>
        <end position="56"/>
    </location>
</feature>
<reference evidence="2" key="1">
    <citation type="submission" date="2014-09" db="EMBL/GenBank/DDBJ databases">
        <authorList>
            <person name="Magalhaes I.L.F."/>
            <person name="Oliveira U."/>
            <person name="Santos F.R."/>
            <person name="Vidigal T.H.D.A."/>
            <person name="Brescovit A.D."/>
            <person name="Santos A.J."/>
        </authorList>
    </citation>
    <scope>NUCLEOTIDE SEQUENCE</scope>
    <source>
        <tissue evidence="2">Shoot tissue taken approximately 20 cm above the soil surface</tissue>
    </source>
</reference>
<sequence length="69" mass="7174">MPRTPFPRSAGEPAREVARRRSTTATTATRTSLGRYGSSAPSAPTSTSAWSASPSAQKSPRIGAIIRTG</sequence>
<reference evidence="2" key="2">
    <citation type="journal article" date="2015" name="Data Brief">
        <title>Shoot transcriptome of the giant reed, Arundo donax.</title>
        <authorList>
            <person name="Barrero R.A."/>
            <person name="Guerrero F.D."/>
            <person name="Moolhuijzen P."/>
            <person name="Goolsby J.A."/>
            <person name="Tidwell J."/>
            <person name="Bellgard S.E."/>
            <person name="Bellgard M.I."/>
        </authorList>
    </citation>
    <scope>NUCLEOTIDE SEQUENCE</scope>
    <source>
        <tissue evidence="2">Shoot tissue taken approximately 20 cm above the soil surface</tissue>
    </source>
</reference>
<evidence type="ECO:0000256" key="1">
    <source>
        <dbReference type="SAM" id="MobiDB-lite"/>
    </source>
</evidence>
<accession>A0A0A9EIU0</accession>
<name>A0A0A9EIU0_ARUDO</name>
<proteinExistence type="predicted"/>
<organism evidence="2">
    <name type="scientific">Arundo donax</name>
    <name type="common">Giant reed</name>
    <name type="synonym">Donax arundinaceus</name>
    <dbReference type="NCBI Taxonomy" id="35708"/>
    <lineage>
        <taxon>Eukaryota</taxon>
        <taxon>Viridiplantae</taxon>
        <taxon>Streptophyta</taxon>
        <taxon>Embryophyta</taxon>
        <taxon>Tracheophyta</taxon>
        <taxon>Spermatophyta</taxon>
        <taxon>Magnoliopsida</taxon>
        <taxon>Liliopsida</taxon>
        <taxon>Poales</taxon>
        <taxon>Poaceae</taxon>
        <taxon>PACMAD clade</taxon>
        <taxon>Arundinoideae</taxon>
        <taxon>Arundineae</taxon>
        <taxon>Arundo</taxon>
    </lineage>
</organism>
<dbReference type="AlphaFoldDB" id="A0A0A9EIU0"/>
<evidence type="ECO:0000313" key="2">
    <source>
        <dbReference type="EMBL" id="JAD95972.1"/>
    </source>
</evidence>